<dbReference type="GO" id="GO:0005975">
    <property type="term" value="P:carbohydrate metabolic process"/>
    <property type="evidence" value="ECO:0007669"/>
    <property type="project" value="InterPro"/>
</dbReference>
<evidence type="ECO:0000256" key="1">
    <source>
        <dbReference type="ARBA" id="ARBA00003236"/>
    </source>
</evidence>
<reference evidence="6 7" key="1">
    <citation type="submission" date="2018-05" db="EMBL/GenBank/DDBJ databases">
        <title>Acuticoccus sediminis sp. nov., isolated from deep-sea sediment of Indian Ocean.</title>
        <authorList>
            <person name="Liu X."/>
            <person name="Lai Q."/>
            <person name="Du Y."/>
            <person name="Sun F."/>
            <person name="Zhang X."/>
            <person name="Wang S."/>
            <person name="Shao Z."/>
        </authorList>
    </citation>
    <scope>NUCLEOTIDE SEQUENCE [LARGE SCALE GENOMIC DNA]</scope>
    <source>
        <strain evidence="6 7">PTG4-2</strain>
    </source>
</reference>
<dbReference type="EMBL" id="QHHQ01000001">
    <property type="protein sequence ID" value="RAI03843.1"/>
    <property type="molecule type" value="Genomic_DNA"/>
</dbReference>
<dbReference type="InterPro" id="IPR011330">
    <property type="entry name" value="Glyco_hydro/deAcase_b/a-brl"/>
</dbReference>
<name>A0A8B2NWU4_9HYPH</name>
<dbReference type="RefSeq" id="WP_111342870.1">
    <property type="nucleotide sequence ID" value="NZ_QHHQ01000001.1"/>
</dbReference>
<dbReference type="Gene3D" id="3.20.20.370">
    <property type="entry name" value="Glycoside hydrolase/deacetylase"/>
    <property type="match status" value="1"/>
</dbReference>
<dbReference type="AlphaFoldDB" id="A0A8B2NWU4"/>
<comment type="function">
    <text evidence="1">Is involved in generating a small heat-stable compound (Nod), an acylated oligomer of N-acetylglucosamine, that stimulates mitosis in various plant protoplasts.</text>
</comment>
<organism evidence="6 7">
    <name type="scientific">Acuticoccus sediminis</name>
    <dbReference type="NCBI Taxonomy" id="2184697"/>
    <lineage>
        <taxon>Bacteria</taxon>
        <taxon>Pseudomonadati</taxon>
        <taxon>Pseudomonadota</taxon>
        <taxon>Alphaproteobacteria</taxon>
        <taxon>Hyphomicrobiales</taxon>
        <taxon>Amorphaceae</taxon>
        <taxon>Acuticoccus</taxon>
    </lineage>
</organism>
<dbReference type="OrthoDB" id="9787041at2"/>
<evidence type="ECO:0000256" key="3">
    <source>
        <dbReference type="ARBA" id="ARBA00020071"/>
    </source>
</evidence>
<proteinExistence type="inferred from homology"/>
<comment type="similarity">
    <text evidence="2">Belongs to the polysaccharide deacetylase family.</text>
</comment>
<evidence type="ECO:0000259" key="5">
    <source>
        <dbReference type="PROSITE" id="PS51677"/>
    </source>
</evidence>
<dbReference type="InterPro" id="IPR002509">
    <property type="entry name" value="NODB_dom"/>
</dbReference>
<evidence type="ECO:0000256" key="2">
    <source>
        <dbReference type="ARBA" id="ARBA00010973"/>
    </source>
</evidence>
<protein>
    <recommendedName>
        <fullName evidence="3">Chitooligosaccharide deacetylase</fullName>
    </recommendedName>
    <alternativeName>
        <fullName evidence="4">Nodulation protein B</fullName>
    </alternativeName>
</protein>
<comment type="caution">
    <text evidence="6">The sequence shown here is derived from an EMBL/GenBank/DDBJ whole genome shotgun (WGS) entry which is preliminary data.</text>
</comment>
<dbReference type="Pfam" id="PF01522">
    <property type="entry name" value="Polysacc_deac_1"/>
    <property type="match status" value="1"/>
</dbReference>
<dbReference type="GO" id="GO:0016810">
    <property type="term" value="F:hydrolase activity, acting on carbon-nitrogen (but not peptide) bonds"/>
    <property type="evidence" value="ECO:0007669"/>
    <property type="project" value="InterPro"/>
</dbReference>
<accession>A0A8B2NWU4</accession>
<dbReference type="PROSITE" id="PS51677">
    <property type="entry name" value="NODB"/>
    <property type="match status" value="1"/>
</dbReference>
<keyword evidence="7" id="KW-1185">Reference proteome</keyword>
<evidence type="ECO:0000313" key="7">
    <source>
        <dbReference type="Proteomes" id="UP000249590"/>
    </source>
</evidence>
<evidence type="ECO:0000313" key="6">
    <source>
        <dbReference type="EMBL" id="RAI03843.1"/>
    </source>
</evidence>
<sequence>MSEDRRNLIGYGGRPPRIAWPNGAKVAVSFVINFEEGGEFSVADGDERNELVHEAIDDVGALPDPCTESHFGYGTRAAWWRIAGVFDRYGAKATVSSCGRAAERSPWLVQDAVARGHEVSCHGWRWQRHAGMDEDAEREVIARTYDTIAAACGVPPVGWHTRSASSLNTRRLLVDHGGFLYDSDAYDDDLPYFVEVTGRRHLVLPYAFDTNDMRFRPGGAFVHGDDFSRYVLAAYDWLVGEADEAPRMMSVGLHLRTIGRPGRIAGLETILRTISQSGTAWIARRDAIARHFIEEMEG</sequence>
<dbReference type="SUPFAM" id="SSF88713">
    <property type="entry name" value="Glycoside hydrolase/deacetylase"/>
    <property type="match status" value="1"/>
</dbReference>
<gene>
    <name evidence="6" type="ORF">DLJ53_05065</name>
</gene>
<feature type="domain" description="NodB homology" evidence="5">
    <location>
        <begin position="65"/>
        <end position="282"/>
    </location>
</feature>
<dbReference type="Proteomes" id="UP000249590">
    <property type="component" value="Unassembled WGS sequence"/>
</dbReference>
<dbReference type="PANTHER" id="PTHR43123">
    <property type="entry name" value="POLYSACCHARIDE DEACETYLASE-RELATED"/>
    <property type="match status" value="1"/>
</dbReference>
<evidence type="ECO:0000256" key="4">
    <source>
        <dbReference type="ARBA" id="ARBA00032976"/>
    </source>
</evidence>
<dbReference type="PANTHER" id="PTHR43123:SF4">
    <property type="entry name" value="POLYSACCHARIDE DEACETYLASE"/>
    <property type="match status" value="1"/>
</dbReference>